<keyword evidence="6" id="KW-0805">Transcription regulation</keyword>
<evidence type="ECO:0000313" key="12">
    <source>
        <dbReference type="EMBL" id="OAG40462.1"/>
    </source>
</evidence>
<dbReference type="InterPro" id="IPR013150">
    <property type="entry name" value="TFIIB_cyclin"/>
</dbReference>
<feature type="region of interest" description="Disordered" evidence="10">
    <location>
        <begin position="1"/>
        <end position="40"/>
    </location>
</feature>
<dbReference type="GO" id="GO:0008270">
    <property type="term" value="F:zinc ion binding"/>
    <property type="evidence" value="ECO:0007669"/>
    <property type="project" value="UniProtKB-KW"/>
</dbReference>
<feature type="compositionally biased region" description="Polar residues" evidence="10">
    <location>
        <begin position="991"/>
        <end position="1006"/>
    </location>
</feature>
<dbReference type="OrthoDB" id="511529at2759"/>
<evidence type="ECO:0000256" key="1">
    <source>
        <dbReference type="ARBA" id="ARBA00004123"/>
    </source>
</evidence>
<dbReference type="GO" id="GO:0000126">
    <property type="term" value="C:transcription factor TFIIIB complex"/>
    <property type="evidence" value="ECO:0007669"/>
    <property type="project" value="TreeGrafter"/>
</dbReference>
<dbReference type="Gene3D" id="1.20.5.650">
    <property type="entry name" value="Single helix bin"/>
    <property type="match status" value="1"/>
</dbReference>
<dbReference type="PANTHER" id="PTHR11618:SF4">
    <property type="entry name" value="TRANSCRIPTION FACTOR IIIB 90 KDA SUBUNIT"/>
    <property type="match status" value="1"/>
</dbReference>
<comment type="similarity">
    <text evidence="2">Belongs to the TFIIB family.</text>
</comment>
<keyword evidence="7" id="KW-0010">Activator</keyword>
<evidence type="ECO:0000256" key="8">
    <source>
        <dbReference type="ARBA" id="ARBA00023163"/>
    </source>
</evidence>
<dbReference type="EMBL" id="LVKK01000033">
    <property type="protein sequence ID" value="OAG40462.1"/>
    <property type="molecule type" value="Genomic_DNA"/>
</dbReference>
<dbReference type="GO" id="GO:0017025">
    <property type="term" value="F:TBP-class protein binding"/>
    <property type="evidence" value="ECO:0007669"/>
    <property type="project" value="InterPro"/>
</dbReference>
<keyword evidence="4" id="KW-0863">Zinc-finger</keyword>
<dbReference type="GO" id="GO:0005634">
    <property type="term" value="C:nucleus"/>
    <property type="evidence" value="ECO:0007669"/>
    <property type="project" value="UniProtKB-SubCell"/>
</dbReference>
<feature type="compositionally biased region" description="Polar residues" evidence="10">
    <location>
        <begin position="31"/>
        <end position="40"/>
    </location>
</feature>
<reference evidence="12 13" key="1">
    <citation type="submission" date="2016-03" db="EMBL/GenBank/DDBJ databases">
        <title>Draft genome sequence of the Fonsecaea monophora CBS 269.37.</title>
        <authorList>
            <person name="Bombassaro A."/>
            <person name="Vinicius W.A."/>
            <person name="De Hoog S."/>
            <person name="Sun J."/>
            <person name="Souza E.M."/>
            <person name="Raittz R.T."/>
            <person name="Costa F."/>
            <person name="Leao A.C."/>
            <person name="Tadra-Sfeir M.Z."/>
            <person name="Baura V."/>
            <person name="Balsanelli E."/>
            <person name="Pedrosa F.O."/>
            <person name="Moreno L.F."/>
            <person name="Steffens M.B."/>
            <person name="Xi L."/>
            <person name="Bocca A.L."/>
            <person name="Felipe M.S."/>
            <person name="Teixeira M."/>
            <person name="Telles Filho F.Q."/>
            <person name="Azevedo C.M."/>
            <person name="Gomes R."/>
            <person name="Vicente V.A."/>
        </authorList>
    </citation>
    <scope>NUCLEOTIDE SEQUENCE [LARGE SCALE GENOMIC DNA]</scope>
    <source>
        <strain evidence="12 13">CBS 269.37</strain>
    </source>
</reference>
<feature type="compositionally biased region" description="Basic and acidic residues" evidence="10">
    <location>
        <begin position="668"/>
        <end position="731"/>
    </location>
</feature>
<dbReference type="InterPro" id="IPR011665">
    <property type="entry name" value="BRF1_TBP-bd_dom"/>
</dbReference>
<keyword evidence="8" id="KW-0804">Transcription</keyword>
<dbReference type="GO" id="GO:0070897">
    <property type="term" value="P:transcription preinitiation complex assembly"/>
    <property type="evidence" value="ECO:0007669"/>
    <property type="project" value="InterPro"/>
</dbReference>
<dbReference type="CDD" id="cd20554">
    <property type="entry name" value="CYCLIN_TFIIIB90_rpt2"/>
    <property type="match status" value="1"/>
</dbReference>
<dbReference type="GO" id="GO:0001006">
    <property type="term" value="F:RNA polymerase III type 3 promoter sequence-specific DNA binding"/>
    <property type="evidence" value="ECO:0007669"/>
    <property type="project" value="TreeGrafter"/>
</dbReference>
<dbReference type="InterPro" id="IPR000812">
    <property type="entry name" value="TFIIB"/>
</dbReference>
<feature type="compositionally biased region" description="Pro residues" evidence="10">
    <location>
        <begin position="1"/>
        <end position="10"/>
    </location>
</feature>
<feature type="compositionally biased region" description="Polar residues" evidence="10">
    <location>
        <begin position="945"/>
        <end position="975"/>
    </location>
</feature>
<feature type="region of interest" description="Disordered" evidence="10">
    <location>
        <begin position="790"/>
        <end position="1080"/>
    </location>
</feature>
<evidence type="ECO:0000256" key="4">
    <source>
        <dbReference type="ARBA" id="ARBA00022771"/>
    </source>
</evidence>
<dbReference type="GO" id="GO:0000995">
    <property type="term" value="F:RNA polymerase III general transcription initiation factor activity"/>
    <property type="evidence" value="ECO:0007669"/>
    <property type="project" value="TreeGrafter"/>
</dbReference>
<organism evidence="12 13">
    <name type="scientific">Fonsecaea monophora</name>
    <dbReference type="NCBI Taxonomy" id="254056"/>
    <lineage>
        <taxon>Eukaryota</taxon>
        <taxon>Fungi</taxon>
        <taxon>Dikarya</taxon>
        <taxon>Ascomycota</taxon>
        <taxon>Pezizomycotina</taxon>
        <taxon>Eurotiomycetes</taxon>
        <taxon>Chaetothyriomycetidae</taxon>
        <taxon>Chaetothyriales</taxon>
        <taxon>Herpotrichiellaceae</taxon>
        <taxon>Fonsecaea</taxon>
    </lineage>
</organism>
<evidence type="ECO:0000256" key="9">
    <source>
        <dbReference type="ARBA" id="ARBA00023242"/>
    </source>
</evidence>
<dbReference type="InterPro" id="IPR036915">
    <property type="entry name" value="Cyclin-like_sf"/>
</dbReference>
<feature type="region of interest" description="Disordered" evidence="10">
    <location>
        <begin position="463"/>
        <end position="517"/>
    </location>
</feature>
<evidence type="ECO:0000256" key="5">
    <source>
        <dbReference type="ARBA" id="ARBA00022833"/>
    </source>
</evidence>
<feature type="region of interest" description="Disordered" evidence="10">
    <location>
        <begin position="362"/>
        <end position="435"/>
    </location>
</feature>
<feature type="region of interest" description="Disordered" evidence="10">
    <location>
        <begin position="537"/>
        <end position="572"/>
    </location>
</feature>
<comment type="subcellular location">
    <subcellularLocation>
        <location evidence="1">Nucleus</location>
    </subcellularLocation>
</comment>
<dbReference type="SUPFAM" id="SSF47954">
    <property type="entry name" value="Cyclin-like"/>
    <property type="match status" value="2"/>
</dbReference>
<dbReference type="AlphaFoldDB" id="A0A177FAK9"/>
<feature type="compositionally biased region" description="Low complexity" evidence="10">
    <location>
        <begin position="903"/>
        <end position="912"/>
    </location>
</feature>
<evidence type="ECO:0000256" key="2">
    <source>
        <dbReference type="ARBA" id="ARBA00010857"/>
    </source>
</evidence>
<dbReference type="Proteomes" id="UP000077002">
    <property type="component" value="Unassembled WGS sequence"/>
</dbReference>
<feature type="compositionally biased region" description="Basic and acidic residues" evidence="10">
    <location>
        <begin position="925"/>
        <end position="944"/>
    </location>
</feature>
<dbReference type="SMART" id="SM00385">
    <property type="entry name" value="CYCLIN"/>
    <property type="match status" value="1"/>
</dbReference>
<proteinExistence type="inferred from homology"/>
<evidence type="ECO:0000259" key="11">
    <source>
        <dbReference type="SMART" id="SM00385"/>
    </source>
</evidence>
<comment type="caution">
    <text evidence="12">The sequence shown here is derived from an EMBL/GenBank/DDBJ whole genome shotgun (WGS) entry which is preliminary data.</text>
</comment>
<feature type="region of interest" description="Disordered" evidence="10">
    <location>
        <begin position="581"/>
        <end position="600"/>
    </location>
</feature>
<feature type="compositionally biased region" description="Basic and acidic residues" evidence="10">
    <location>
        <begin position="852"/>
        <end position="883"/>
    </location>
</feature>
<evidence type="ECO:0000256" key="10">
    <source>
        <dbReference type="SAM" id="MobiDB-lite"/>
    </source>
</evidence>
<feature type="domain" description="Cyclin-like" evidence="11">
    <location>
        <begin position="265"/>
        <end position="350"/>
    </location>
</feature>
<dbReference type="GO" id="GO:0097550">
    <property type="term" value="C:transcription preinitiation complex"/>
    <property type="evidence" value="ECO:0007669"/>
    <property type="project" value="TreeGrafter"/>
</dbReference>
<feature type="compositionally biased region" description="Acidic residues" evidence="10">
    <location>
        <begin position="732"/>
        <end position="750"/>
    </location>
</feature>
<protein>
    <recommendedName>
        <fullName evidence="11">Cyclin-like domain-containing protein</fullName>
    </recommendedName>
</protein>
<accession>A0A177FAK9</accession>
<feature type="compositionally biased region" description="Polar residues" evidence="10">
    <location>
        <begin position="809"/>
        <end position="821"/>
    </location>
</feature>
<feature type="region of interest" description="Disordered" evidence="10">
    <location>
        <begin position="668"/>
        <end position="762"/>
    </location>
</feature>
<name>A0A177FAK9_9EURO</name>
<evidence type="ECO:0000256" key="7">
    <source>
        <dbReference type="ARBA" id="ARBA00023159"/>
    </source>
</evidence>
<dbReference type="Pfam" id="PF07741">
    <property type="entry name" value="BRF1"/>
    <property type="match status" value="1"/>
</dbReference>
<dbReference type="Pfam" id="PF00382">
    <property type="entry name" value="TFIIB"/>
    <property type="match status" value="2"/>
</dbReference>
<evidence type="ECO:0000256" key="6">
    <source>
        <dbReference type="ARBA" id="ARBA00023015"/>
    </source>
</evidence>
<keyword evidence="3" id="KW-0479">Metal-binding</keyword>
<feature type="compositionally biased region" description="Polar residues" evidence="10">
    <location>
        <begin position="463"/>
        <end position="499"/>
    </location>
</feature>
<keyword evidence="13" id="KW-1185">Reference proteome</keyword>
<gene>
    <name evidence="12" type="ORF">AYO21_05362</name>
</gene>
<dbReference type="Gene3D" id="1.10.472.10">
    <property type="entry name" value="Cyclin-like"/>
    <property type="match status" value="2"/>
</dbReference>
<sequence length="1080" mass="118228">MPPKPPPPKPRAGQHRRPNYRGRIEGLGSPAPSSLRASTPTLVRAPTPVSQPLARSKPLCPNPDCPDRTKVVYSDQGLICESCGALVQEESGLVSEQGFGETESGRITALGVQVGENQSHQRNYHSGAFGSAGREAPLNRERSKAQARNIMSSYIALLGIRHTEVETAERLFEFANTLGFIQGRTIESVAVTCLYAACRRKTEQVEGQPRPMYSLMLIDFAEKMNTDVFALGRVYQDLVKKLYLQQGRGYRMDGSAEFWGMDPATLVPRFVDELDFDKHDRDKIKRDAINIVKRMKRDWIAHGRRPSGVCGAAVILAARMNNYRRTTREVVLTAKVTEITINKRLEEFHDTQASKLSVTKFRSDGIPEPFTPHPLDEQQPPVLKQALNPKPKGRKRGRPRKNPLPETAAEIDGDAAGPGTQAAQGSAEGQPPPAKRVRIDAEGYKIPEIPARLLAIDPALTQGETPAESQPEQTDASREATPSSSHNGEGQDVSESSQPRQRRHKSAHWKAPPASAAEIAIENEIEQGIAEALRDNPELDPNYRTLPPGEQQVQEQLPSGGVSSEPGEEQGRPLATIDLTVDPTETVPPHPKDKRAGPPCNTNIGNLGIVSLSPTLGASEFDSDEDVSTCLLSEQETCVKERVWVSMNADWLRQDHAKRIKKELKEADMRARGLDPEQEERRRKLERMRRKDGTKRPGRRGDVSYLKEQRGGRKRGRGVEGEGEGGERVDGEGAEVENEGDEGEGGDEQDNTTVGGRERSAAKSMRLMLMNRRTFSRRINYDALEAIYGMSSTSEDSESRSATGEARSRSQSVAQSDTTATPGPEGGRERSREASVMSAASTGPLELFRGNMSKERKNAIQAADRREKKRREQIEGEKGDKSPTNDAAGAREGSQGSDDRASRSVSRSRSASTPASEGEGDAEEDNRGREREVSGPSPERESRRQQNQQHQLPSPPRTQSQQHQLPSPPRTQSQQIPAIKTSSAPSSSIPQIQVTGGSTASKSTAGQPAVAEKGDNAPEDDDGDGDEEEEEDDDNDDNDNDETSYDSDENVDEEEEAGGGDDGEADEDVDAAFEGRYVGR</sequence>
<keyword evidence="5" id="KW-0862">Zinc</keyword>
<dbReference type="PANTHER" id="PTHR11618">
    <property type="entry name" value="TRANSCRIPTION INITIATION FACTOR IIB-RELATED"/>
    <property type="match status" value="1"/>
</dbReference>
<dbReference type="RefSeq" id="XP_022512414.1">
    <property type="nucleotide sequence ID" value="XM_022655332.1"/>
</dbReference>
<dbReference type="FunFam" id="1.10.472.10:FF:000002">
    <property type="entry name" value="Transcription factor IIIB 90 kDa subunit"/>
    <property type="match status" value="1"/>
</dbReference>
<evidence type="ECO:0000256" key="3">
    <source>
        <dbReference type="ARBA" id="ARBA00022723"/>
    </source>
</evidence>
<feature type="compositionally biased region" description="Low complexity" evidence="10">
    <location>
        <begin position="976"/>
        <end position="990"/>
    </location>
</feature>
<keyword evidence="9" id="KW-0539">Nucleus</keyword>
<feature type="compositionally biased region" description="Acidic residues" evidence="10">
    <location>
        <begin position="1017"/>
        <end position="1071"/>
    </location>
</feature>
<feature type="compositionally biased region" description="Basic residues" evidence="10">
    <location>
        <begin position="391"/>
        <end position="401"/>
    </location>
</feature>
<evidence type="ECO:0000313" key="13">
    <source>
        <dbReference type="Proteomes" id="UP000077002"/>
    </source>
</evidence>
<dbReference type="GeneID" id="34600529"/>
<dbReference type="InterPro" id="IPR013763">
    <property type="entry name" value="Cyclin-like_dom"/>
</dbReference>